<organism evidence="1 2">
    <name type="scientific">Novipirellula caenicola</name>
    <dbReference type="NCBI Taxonomy" id="1536901"/>
    <lineage>
        <taxon>Bacteria</taxon>
        <taxon>Pseudomonadati</taxon>
        <taxon>Planctomycetota</taxon>
        <taxon>Planctomycetia</taxon>
        <taxon>Pirellulales</taxon>
        <taxon>Pirellulaceae</taxon>
        <taxon>Novipirellula</taxon>
    </lineage>
</organism>
<gene>
    <name evidence="1" type="ORF">Rcae01_02843</name>
</gene>
<sequence>MSNPFQTSVQYDDYVGRIAIDEYRDAGSSSDLLAVAAKAASVPKGMMPVALRINGANSVKGNDVSISVLAVDRETCEHMLKAGESIPYRSFDGTLAIADLIDCMKRFSATVFPKRFEDAEFHSAD</sequence>
<protein>
    <submittedName>
        <fullName evidence="1">Uncharacterized protein</fullName>
    </submittedName>
</protein>
<evidence type="ECO:0000313" key="2">
    <source>
        <dbReference type="Proteomes" id="UP001416858"/>
    </source>
</evidence>
<accession>A0ABP9VQF9</accession>
<evidence type="ECO:0000313" key="1">
    <source>
        <dbReference type="EMBL" id="GAA5507387.1"/>
    </source>
</evidence>
<dbReference type="RefSeq" id="WP_345684255.1">
    <property type="nucleotide sequence ID" value="NZ_BAABRO010000005.1"/>
</dbReference>
<comment type="caution">
    <text evidence="1">The sequence shown here is derived from an EMBL/GenBank/DDBJ whole genome shotgun (WGS) entry which is preliminary data.</text>
</comment>
<keyword evidence="2" id="KW-1185">Reference proteome</keyword>
<proteinExistence type="predicted"/>
<name>A0ABP9VQF9_9BACT</name>
<dbReference type="Proteomes" id="UP001416858">
    <property type="component" value="Unassembled WGS sequence"/>
</dbReference>
<reference evidence="1 2" key="1">
    <citation type="submission" date="2024-02" db="EMBL/GenBank/DDBJ databases">
        <title>Rhodopirellula caenicola NBRC 110016.</title>
        <authorList>
            <person name="Ichikawa N."/>
            <person name="Katano-Makiyama Y."/>
            <person name="Hidaka K."/>
        </authorList>
    </citation>
    <scope>NUCLEOTIDE SEQUENCE [LARGE SCALE GENOMIC DNA]</scope>
    <source>
        <strain evidence="1 2">NBRC 110016</strain>
    </source>
</reference>
<dbReference type="EMBL" id="BAABRO010000005">
    <property type="protein sequence ID" value="GAA5507387.1"/>
    <property type="molecule type" value="Genomic_DNA"/>
</dbReference>